<evidence type="ECO:0000259" key="14">
    <source>
        <dbReference type="Pfam" id="PF05347"/>
    </source>
</evidence>
<evidence type="ECO:0000256" key="11">
    <source>
        <dbReference type="ARBA" id="ARBA00030213"/>
    </source>
</evidence>
<keyword evidence="5" id="KW-0813">Transport</keyword>
<evidence type="ECO:0000256" key="3">
    <source>
        <dbReference type="ARBA" id="ARBA00011790"/>
    </source>
</evidence>
<evidence type="ECO:0000256" key="10">
    <source>
        <dbReference type="ARBA" id="ARBA00023136"/>
    </source>
</evidence>
<dbReference type="PANTHER" id="PTHR12964:SF0">
    <property type="entry name" value="NADH DEHYDROGENASE [UBIQUINONE] 1 ALPHA SUBCOMPLEX SUBUNIT 6"/>
    <property type="match status" value="1"/>
</dbReference>
<evidence type="ECO:0000256" key="6">
    <source>
        <dbReference type="ARBA" id="ARBA00022660"/>
    </source>
</evidence>
<dbReference type="InterPro" id="IPR016488">
    <property type="entry name" value="NADH_Ub_cplx-1_asu_su-6"/>
</dbReference>
<evidence type="ECO:0000313" key="16">
    <source>
        <dbReference type="RefSeq" id="XP_005094202.1"/>
    </source>
</evidence>
<dbReference type="CDD" id="cd20266">
    <property type="entry name" value="Complex1_LYR_NDUFA6_LYRM6"/>
    <property type="match status" value="1"/>
</dbReference>
<evidence type="ECO:0000256" key="8">
    <source>
        <dbReference type="ARBA" id="ARBA00022982"/>
    </source>
</evidence>
<dbReference type="Proteomes" id="UP000694888">
    <property type="component" value="Unplaced"/>
</dbReference>
<dbReference type="InterPro" id="IPR045299">
    <property type="entry name" value="Complex1_LYR_NDUFA6_LYRM6"/>
</dbReference>
<accession>A0ABM0JI71</accession>
<dbReference type="GeneID" id="101858999"/>
<evidence type="ECO:0000256" key="5">
    <source>
        <dbReference type="ARBA" id="ARBA00022448"/>
    </source>
</evidence>
<evidence type="ECO:0000256" key="13">
    <source>
        <dbReference type="ARBA" id="ARBA00046116"/>
    </source>
</evidence>
<gene>
    <name evidence="16" type="primary">LOC101858999</name>
</gene>
<comment type="subunit">
    <text evidence="3">Mammalian complex I is composed of 45 different subunits.</text>
</comment>
<sequence>MATRSVQQGLKQVKPMLSVDRTEARRRVLNLYKAWYRQVPYVVKDFHIPVTVEQGRAKVREMFLKNKHVSDVRAIDMLVIKGQMDLVETANIWKQRNHIMMFFQDTVNPKPADFLSKFYEGQD</sequence>
<organism evidence="15 16">
    <name type="scientific">Aplysia californica</name>
    <name type="common">California sea hare</name>
    <dbReference type="NCBI Taxonomy" id="6500"/>
    <lineage>
        <taxon>Eukaryota</taxon>
        <taxon>Metazoa</taxon>
        <taxon>Spiralia</taxon>
        <taxon>Lophotrochozoa</taxon>
        <taxon>Mollusca</taxon>
        <taxon>Gastropoda</taxon>
        <taxon>Heterobranchia</taxon>
        <taxon>Euthyneura</taxon>
        <taxon>Tectipleura</taxon>
        <taxon>Aplysiida</taxon>
        <taxon>Aplysioidea</taxon>
        <taxon>Aplysiidae</taxon>
        <taxon>Aplysia</taxon>
    </lineage>
</organism>
<comment type="subcellular location">
    <subcellularLocation>
        <location evidence="1">Mitochondrion inner membrane</location>
        <topology evidence="1">Peripheral membrane protein</topology>
        <orientation evidence="1">Matrix side</orientation>
    </subcellularLocation>
</comment>
<evidence type="ECO:0000256" key="9">
    <source>
        <dbReference type="ARBA" id="ARBA00023128"/>
    </source>
</evidence>
<reference evidence="16" key="1">
    <citation type="submission" date="2025-08" db="UniProtKB">
        <authorList>
            <consortium name="RefSeq"/>
        </authorList>
    </citation>
    <scope>IDENTIFICATION</scope>
</reference>
<proteinExistence type="inferred from homology"/>
<keyword evidence="9" id="KW-0496">Mitochondrion</keyword>
<keyword evidence="15" id="KW-1185">Reference proteome</keyword>
<dbReference type="Pfam" id="PF05347">
    <property type="entry name" value="Complex1_LYR"/>
    <property type="match status" value="1"/>
</dbReference>
<evidence type="ECO:0000256" key="12">
    <source>
        <dbReference type="ARBA" id="ARBA00032352"/>
    </source>
</evidence>
<dbReference type="RefSeq" id="XP_005094202.1">
    <property type="nucleotide sequence ID" value="XM_005094145.3"/>
</dbReference>
<keyword evidence="8" id="KW-0249">Electron transport</keyword>
<dbReference type="PANTHER" id="PTHR12964">
    <property type="entry name" value="NADH-UBIQUINONE OXIDOREDUCTASE B14 SUBUNIT"/>
    <property type="match status" value="1"/>
</dbReference>
<feature type="domain" description="Complex 1 LYR protein" evidence="14">
    <location>
        <begin position="27"/>
        <end position="86"/>
    </location>
</feature>
<name>A0ABM0JI71_APLCA</name>
<keyword evidence="7" id="KW-0999">Mitochondrion inner membrane</keyword>
<evidence type="ECO:0000256" key="7">
    <source>
        <dbReference type="ARBA" id="ARBA00022792"/>
    </source>
</evidence>
<evidence type="ECO:0000313" key="15">
    <source>
        <dbReference type="Proteomes" id="UP000694888"/>
    </source>
</evidence>
<evidence type="ECO:0000256" key="1">
    <source>
        <dbReference type="ARBA" id="ARBA00004443"/>
    </source>
</evidence>
<dbReference type="InterPro" id="IPR008011">
    <property type="entry name" value="Complex1_LYR_dom"/>
</dbReference>
<evidence type="ECO:0000256" key="4">
    <source>
        <dbReference type="ARBA" id="ARBA00016386"/>
    </source>
</evidence>
<keyword evidence="10" id="KW-0472">Membrane</keyword>
<evidence type="ECO:0000256" key="2">
    <source>
        <dbReference type="ARBA" id="ARBA00009508"/>
    </source>
</evidence>
<comment type="function">
    <text evidence="13">Accessory subunit of the mitochondrial membrane respiratory chain NADH dehydrogenase (Complex I), that is believed to be not involved in catalysis. Required for proper complex I assembly. Complex I functions in the transfer of electrons from NADH to the respiratory chain. The immediate electron acceptor for the enzyme is believed to be ubiquinone.</text>
</comment>
<protein>
    <recommendedName>
        <fullName evidence="4">NADH dehydrogenase [ubiquinone] 1 alpha subcomplex subunit 6</fullName>
    </recommendedName>
    <alternativeName>
        <fullName evidence="11">Complex I-B14</fullName>
    </alternativeName>
    <alternativeName>
        <fullName evidence="12">NADH-ubiquinone oxidoreductase B14 subunit</fullName>
    </alternativeName>
</protein>
<comment type="similarity">
    <text evidence="2">Belongs to the complex I LYR family.</text>
</comment>
<keyword evidence="6" id="KW-0679">Respiratory chain</keyword>
<dbReference type="PIRSF" id="PIRSF006643">
    <property type="entry name" value="NDUA6"/>
    <property type="match status" value="1"/>
</dbReference>